<dbReference type="PANTHER" id="PTHR19297:SF191">
    <property type="entry name" value="PROTEIN XYLOSYLTRANSFERASE"/>
    <property type="match status" value="1"/>
</dbReference>
<evidence type="ECO:0000256" key="11">
    <source>
        <dbReference type="SAM" id="Phobius"/>
    </source>
</evidence>
<comment type="caution">
    <text evidence="12">The sequence shown here is derived from an EMBL/GenBank/DDBJ whole genome shotgun (WGS) entry which is preliminary data.</text>
</comment>
<feature type="transmembrane region" description="Helical" evidence="11">
    <location>
        <begin position="21"/>
        <end position="44"/>
    </location>
</feature>
<keyword evidence="3" id="KW-0328">Glycosyltransferase</keyword>
<accession>A0AAV4CAT6</accession>
<evidence type="ECO:0000313" key="12">
    <source>
        <dbReference type="EMBL" id="GFO29689.1"/>
    </source>
</evidence>
<evidence type="ECO:0000313" key="13">
    <source>
        <dbReference type="Proteomes" id="UP000735302"/>
    </source>
</evidence>
<dbReference type="Pfam" id="PF02485">
    <property type="entry name" value="Branch"/>
    <property type="match status" value="1"/>
</dbReference>
<evidence type="ECO:0000256" key="7">
    <source>
        <dbReference type="ARBA" id="ARBA00022989"/>
    </source>
</evidence>
<keyword evidence="13" id="KW-1185">Reference proteome</keyword>
<keyword evidence="6" id="KW-0735">Signal-anchor</keyword>
<comment type="pathway">
    <text evidence="2">Protein modification; protein glycosylation.</text>
</comment>
<organism evidence="12 13">
    <name type="scientific">Plakobranchus ocellatus</name>
    <dbReference type="NCBI Taxonomy" id="259542"/>
    <lineage>
        <taxon>Eukaryota</taxon>
        <taxon>Metazoa</taxon>
        <taxon>Spiralia</taxon>
        <taxon>Lophotrochozoa</taxon>
        <taxon>Mollusca</taxon>
        <taxon>Gastropoda</taxon>
        <taxon>Heterobranchia</taxon>
        <taxon>Euthyneura</taxon>
        <taxon>Panpulmonata</taxon>
        <taxon>Sacoglossa</taxon>
        <taxon>Placobranchoidea</taxon>
        <taxon>Plakobranchidae</taxon>
        <taxon>Plakobranchus</taxon>
    </lineage>
</organism>
<evidence type="ECO:0000256" key="5">
    <source>
        <dbReference type="ARBA" id="ARBA00022692"/>
    </source>
</evidence>
<dbReference type="GO" id="GO:0008375">
    <property type="term" value="F:acetylglucosaminyltransferase activity"/>
    <property type="evidence" value="ECO:0007669"/>
    <property type="project" value="TreeGrafter"/>
</dbReference>
<reference evidence="12 13" key="1">
    <citation type="journal article" date="2021" name="Elife">
        <title>Chloroplast acquisition without the gene transfer in kleptoplastic sea slugs, Plakobranchus ocellatus.</title>
        <authorList>
            <person name="Maeda T."/>
            <person name="Takahashi S."/>
            <person name="Yoshida T."/>
            <person name="Shimamura S."/>
            <person name="Takaki Y."/>
            <person name="Nagai Y."/>
            <person name="Toyoda A."/>
            <person name="Suzuki Y."/>
            <person name="Arimoto A."/>
            <person name="Ishii H."/>
            <person name="Satoh N."/>
            <person name="Nishiyama T."/>
            <person name="Hasebe M."/>
            <person name="Maruyama T."/>
            <person name="Minagawa J."/>
            <person name="Obokata J."/>
            <person name="Shigenobu S."/>
        </authorList>
    </citation>
    <scope>NUCLEOTIDE SEQUENCE [LARGE SCALE GENOMIC DNA]</scope>
</reference>
<dbReference type="EMBL" id="BLXT01006181">
    <property type="protein sequence ID" value="GFO29689.1"/>
    <property type="molecule type" value="Genomic_DNA"/>
</dbReference>
<evidence type="ECO:0000256" key="9">
    <source>
        <dbReference type="ARBA" id="ARBA00023180"/>
    </source>
</evidence>
<protein>
    <submittedName>
        <fullName evidence="12">Beta-1,3-galactosyl-o-glycosyl-glycoprotein beta-1,6-n-acetylglucosaminyltransferase-like</fullName>
    </submittedName>
</protein>
<dbReference type="GO" id="GO:0016020">
    <property type="term" value="C:membrane"/>
    <property type="evidence" value="ECO:0007669"/>
    <property type="project" value="UniProtKB-SubCell"/>
</dbReference>
<evidence type="ECO:0000256" key="6">
    <source>
        <dbReference type="ARBA" id="ARBA00022968"/>
    </source>
</evidence>
<proteinExistence type="inferred from homology"/>
<comment type="similarity">
    <text evidence="10">Belongs to the glycosyltransferase 14 family.</text>
</comment>
<gene>
    <name evidence="12" type="ORF">PoB_005619400</name>
</gene>
<keyword evidence="7 11" id="KW-1133">Transmembrane helix</keyword>
<sequence length="520" mass="60269">MIISSSCLRRFGHFQLSRRGLSQYILVCALLSTLTLSVITLRLFGHLYFTRPKPGVAKSLSFQTSIGRISNVFQLPGPNLRLRSKPPRNFSKGLIQLQGRDFSGSDLDDLQQAVLSSAILTWDYHRNTTRPRSWFNCSKLIQADKNEQLKYQAWFAKQHQGFATLDEDIVPMMTSNCSIFKTIRGYSNTTGTAVEREYPIAYVILVHRRFEHLERLVRALYRPQHSFCIHIDSKASYSLKRAVFTFAQCFPNVHLAPRPQRIVYAHVSRLVADIVCMEELLRRDSTWKYLINFASTELPIRTNFETAQILDALQGLNDIHETYEKRVVSRFDRVYKIVDGRMKATDKAMPPAPHNITVVKGQAYNTFSRPFLEWLFKDQRSRDLLVWSAQTYSPDEHYWATLNDLYHNPHLESPGGFADIPERKGYITKFILWAYTSAKYECRGKAVHSICNFNALDLPTIIPRYHLAANKYDLTYDPVAYACMEELLENRTLTPDPAFDKRDYESLYFVRTSRKKSLRP</sequence>
<dbReference type="AlphaFoldDB" id="A0AAV4CAT6"/>
<dbReference type="InterPro" id="IPR003406">
    <property type="entry name" value="Glyco_trans_14"/>
</dbReference>
<keyword evidence="5 11" id="KW-0812">Transmembrane</keyword>
<dbReference type="Proteomes" id="UP000735302">
    <property type="component" value="Unassembled WGS sequence"/>
</dbReference>
<comment type="subcellular location">
    <subcellularLocation>
        <location evidence="1">Membrane</location>
        <topology evidence="1">Single-pass type II membrane protein</topology>
    </subcellularLocation>
</comment>
<keyword evidence="9" id="KW-0325">Glycoprotein</keyword>
<evidence type="ECO:0000256" key="10">
    <source>
        <dbReference type="ARBA" id="ARBA00038150"/>
    </source>
</evidence>
<name>A0AAV4CAT6_9GAST</name>
<evidence type="ECO:0000256" key="8">
    <source>
        <dbReference type="ARBA" id="ARBA00023136"/>
    </source>
</evidence>
<keyword evidence="4" id="KW-0808">Transferase</keyword>
<keyword evidence="8 11" id="KW-0472">Membrane</keyword>
<dbReference type="PANTHER" id="PTHR19297">
    <property type="entry name" value="GLYCOSYLTRANSFERASE 14 FAMILY MEMBER"/>
    <property type="match status" value="1"/>
</dbReference>
<evidence type="ECO:0000256" key="4">
    <source>
        <dbReference type="ARBA" id="ARBA00022679"/>
    </source>
</evidence>
<evidence type="ECO:0000256" key="1">
    <source>
        <dbReference type="ARBA" id="ARBA00004606"/>
    </source>
</evidence>
<evidence type="ECO:0000256" key="2">
    <source>
        <dbReference type="ARBA" id="ARBA00004922"/>
    </source>
</evidence>
<evidence type="ECO:0000256" key="3">
    <source>
        <dbReference type="ARBA" id="ARBA00022676"/>
    </source>
</evidence>